<keyword evidence="2 4" id="KW-0479">Metal-binding</keyword>
<evidence type="ECO:0000256" key="1">
    <source>
        <dbReference type="ARBA" id="ARBA00022617"/>
    </source>
</evidence>
<proteinExistence type="predicted"/>
<evidence type="ECO:0000256" key="6">
    <source>
        <dbReference type="SAM" id="SignalP"/>
    </source>
</evidence>
<evidence type="ECO:0000313" key="9">
    <source>
        <dbReference type="Proteomes" id="UP000321638"/>
    </source>
</evidence>
<dbReference type="InterPro" id="IPR022411">
    <property type="entry name" value="C-typ_cyt_methanol_metab-rel"/>
</dbReference>
<dbReference type="GO" id="GO:0020037">
    <property type="term" value="F:heme binding"/>
    <property type="evidence" value="ECO:0007669"/>
    <property type="project" value="InterPro"/>
</dbReference>
<dbReference type="EMBL" id="VDUZ01000011">
    <property type="protein sequence ID" value="TXL76288.1"/>
    <property type="molecule type" value="Genomic_DNA"/>
</dbReference>
<dbReference type="PROSITE" id="PS51007">
    <property type="entry name" value="CYTC"/>
    <property type="match status" value="1"/>
</dbReference>
<dbReference type="GO" id="GO:0046872">
    <property type="term" value="F:metal ion binding"/>
    <property type="evidence" value="ECO:0007669"/>
    <property type="project" value="UniProtKB-KW"/>
</dbReference>
<name>A0A5C8PNW6_9HYPH</name>
<feature type="region of interest" description="Disordered" evidence="5">
    <location>
        <begin position="137"/>
        <end position="161"/>
    </location>
</feature>
<evidence type="ECO:0000256" key="4">
    <source>
        <dbReference type="PROSITE-ProRule" id="PRU00433"/>
    </source>
</evidence>
<feature type="signal peptide" evidence="6">
    <location>
        <begin position="1"/>
        <end position="26"/>
    </location>
</feature>
<dbReference type="InterPro" id="IPR009056">
    <property type="entry name" value="Cyt_c-like_dom"/>
</dbReference>
<feature type="chain" id="PRO_5022790053" evidence="6">
    <location>
        <begin position="27"/>
        <end position="161"/>
    </location>
</feature>
<sequence length="161" mass="17473">MSCRRSTSAFVAASLIAIATSSMVIAQTENKPSADEEKPYSIAADGTVDWSTFNGYRRYHASCHVCHGPDGLGSSFGPNLTDSLKTMPQEQFMEVVVNGKQDREKKMPALGTDRNVMCYINDIYAYLKARSDGAIGRGRPAKYGKKSEEAAQAEANCMGTD</sequence>
<evidence type="ECO:0000256" key="2">
    <source>
        <dbReference type="ARBA" id="ARBA00022723"/>
    </source>
</evidence>
<protein>
    <submittedName>
        <fullName evidence="8">C-type cytochrome, methanol metabolism-related</fullName>
    </submittedName>
</protein>
<dbReference type="Gene3D" id="1.10.760.10">
    <property type="entry name" value="Cytochrome c-like domain"/>
    <property type="match status" value="1"/>
</dbReference>
<keyword evidence="1 4" id="KW-0349">Heme</keyword>
<keyword evidence="3 4" id="KW-0408">Iron</keyword>
<feature type="domain" description="Cytochrome c" evidence="7">
    <location>
        <begin position="44"/>
        <end position="131"/>
    </location>
</feature>
<dbReference type="OrthoDB" id="5770300at2"/>
<keyword evidence="6" id="KW-0732">Signal</keyword>
<evidence type="ECO:0000256" key="5">
    <source>
        <dbReference type="SAM" id="MobiDB-lite"/>
    </source>
</evidence>
<dbReference type="InterPro" id="IPR036909">
    <property type="entry name" value="Cyt_c-like_dom_sf"/>
</dbReference>
<evidence type="ECO:0000259" key="7">
    <source>
        <dbReference type="PROSITE" id="PS51007"/>
    </source>
</evidence>
<comment type="caution">
    <text evidence="8">The sequence shown here is derived from an EMBL/GenBank/DDBJ whole genome shotgun (WGS) entry which is preliminary data.</text>
</comment>
<dbReference type="Pfam" id="PF13442">
    <property type="entry name" value="Cytochrome_CBB3"/>
    <property type="match status" value="1"/>
</dbReference>
<gene>
    <name evidence="8" type="ORF">FHP25_11565</name>
</gene>
<reference evidence="8 9" key="1">
    <citation type="submission" date="2019-06" db="EMBL/GenBank/DDBJ databases">
        <title>New taxonomy in bacterial strain CC-CFT640, isolated from vineyard.</title>
        <authorList>
            <person name="Lin S.-Y."/>
            <person name="Tsai C.-F."/>
            <person name="Young C.-C."/>
        </authorList>
    </citation>
    <scope>NUCLEOTIDE SEQUENCE [LARGE SCALE GENOMIC DNA]</scope>
    <source>
        <strain evidence="8 9">CC-CFT640</strain>
    </source>
</reference>
<dbReference type="NCBIfam" id="TIGR03874">
    <property type="entry name" value="4cys_cytochr"/>
    <property type="match status" value="1"/>
</dbReference>
<dbReference type="AlphaFoldDB" id="A0A5C8PNW6"/>
<accession>A0A5C8PNW6</accession>
<keyword evidence="9" id="KW-1185">Reference proteome</keyword>
<dbReference type="GO" id="GO:0009055">
    <property type="term" value="F:electron transfer activity"/>
    <property type="evidence" value="ECO:0007669"/>
    <property type="project" value="InterPro"/>
</dbReference>
<evidence type="ECO:0000256" key="3">
    <source>
        <dbReference type="ARBA" id="ARBA00023004"/>
    </source>
</evidence>
<dbReference type="Proteomes" id="UP000321638">
    <property type="component" value="Unassembled WGS sequence"/>
</dbReference>
<dbReference type="SUPFAM" id="SSF46626">
    <property type="entry name" value="Cytochrome c"/>
    <property type="match status" value="1"/>
</dbReference>
<organism evidence="8 9">
    <name type="scientific">Vineibacter terrae</name>
    <dbReference type="NCBI Taxonomy" id="2586908"/>
    <lineage>
        <taxon>Bacteria</taxon>
        <taxon>Pseudomonadati</taxon>
        <taxon>Pseudomonadota</taxon>
        <taxon>Alphaproteobacteria</taxon>
        <taxon>Hyphomicrobiales</taxon>
        <taxon>Vineibacter</taxon>
    </lineage>
</organism>
<evidence type="ECO:0000313" key="8">
    <source>
        <dbReference type="EMBL" id="TXL76288.1"/>
    </source>
</evidence>